<comment type="caution">
    <text evidence="3">The sequence shown here is derived from an EMBL/GenBank/DDBJ whole genome shotgun (WGS) entry which is preliminary data.</text>
</comment>
<feature type="domain" description="BRCT" evidence="2">
    <location>
        <begin position="52"/>
        <end position="102"/>
    </location>
</feature>
<dbReference type="OrthoDB" id="205514at2759"/>
<dbReference type="InterPro" id="IPR001357">
    <property type="entry name" value="BRCT_dom"/>
</dbReference>
<evidence type="ECO:0000256" key="1">
    <source>
        <dbReference type="SAM" id="MobiDB-lite"/>
    </source>
</evidence>
<evidence type="ECO:0000313" key="3">
    <source>
        <dbReference type="EMBL" id="CAF0964735.1"/>
    </source>
</evidence>
<keyword evidence="5" id="KW-1185">Reference proteome</keyword>
<feature type="region of interest" description="Disordered" evidence="1">
    <location>
        <begin position="136"/>
        <end position="161"/>
    </location>
</feature>
<sequence>MLTDDNCLSISKSLIYLLPNKIGKGRLDVFKSAFKQFQLTLCESTNYSQEPYVVVDDEFDVKSVLKILNIRDISKGPVIIRTKWLTDSLKEKKLLSYQDYTLKYSARKDSQQQESQPVTTTVTTMKRELPGEIALSVSDKMKRQKRNSNSSESDDGNDSYTSDIMKVRFRRNTLLFI</sequence>
<dbReference type="Proteomes" id="UP000681722">
    <property type="component" value="Unassembled WGS sequence"/>
</dbReference>
<gene>
    <name evidence="3" type="ORF">GPM918_LOCUS11917</name>
    <name evidence="4" type="ORF">SRO942_LOCUS11918</name>
</gene>
<evidence type="ECO:0000259" key="2">
    <source>
        <dbReference type="PROSITE" id="PS50172"/>
    </source>
</evidence>
<name>A0A814EAB4_9BILA</name>
<dbReference type="Proteomes" id="UP000663829">
    <property type="component" value="Unassembled WGS sequence"/>
</dbReference>
<protein>
    <recommendedName>
        <fullName evidence="2">BRCT domain-containing protein</fullName>
    </recommendedName>
</protein>
<dbReference type="EMBL" id="CAJNOQ010002549">
    <property type="protein sequence ID" value="CAF0964735.1"/>
    <property type="molecule type" value="Genomic_DNA"/>
</dbReference>
<evidence type="ECO:0000313" key="4">
    <source>
        <dbReference type="EMBL" id="CAF3738478.1"/>
    </source>
</evidence>
<dbReference type="AlphaFoldDB" id="A0A814EAB4"/>
<organism evidence="3 5">
    <name type="scientific">Didymodactylos carnosus</name>
    <dbReference type="NCBI Taxonomy" id="1234261"/>
    <lineage>
        <taxon>Eukaryota</taxon>
        <taxon>Metazoa</taxon>
        <taxon>Spiralia</taxon>
        <taxon>Gnathifera</taxon>
        <taxon>Rotifera</taxon>
        <taxon>Eurotatoria</taxon>
        <taxon>Bdelloidea</taxon>
        <taxon>Philodinida</taxon>
        <taxon>Philodinidae</taxon>
        <taxon>Didymodactylos</taxon>
    </lineage>
</organism>
<proteinExistence type="predicted"/>
<dbReference type="EMBL" id="CAJOBC010002549">
    <property type="protein sequence ID" value="CAF3738478.1"/>
    <property type="molecule type" value="Genomic_DNA"/>
</dbReference>
<evidence type="ECO:0000313" key="5">
    <source>
        <dbReference type="Proteomes" id="UP000663829"/>
    </source>
</evidence>
<dbReference type="InterPro" id="IPR036420">
    <property type="entry name" value="BRCT_dom_sf"/>
</dbReference>
<reference evidence="3" key="1">
    <citation type="submission" date="2021-02" db="EMBL/GenBank/DDBJ databases">
        <authorList>
            <person name="Nowell W R."/>
        </authorList>
    </citation>
    <scope>NUCLEOTIDE SEQUENCE</scope>
</reference>
<dbReference type="Gene3D" id="3.40.50.10190">
    <property type="entry name" value="BRCT domain"/>
    <property type="match status" value="1"/>
</dbReference>
<dbReference type="PROSITE" id="PS50172">
    <property type="entry name" value="BRCT"/>
    <property type="match status" value="1"/>
</dbReference>
<accession>A0A814EAB4</accession>
<dbReference type="SUPFAM" id="SSF52113">
    <property type="entry name" value="BRCT domain"/>
    <property type="match status" value="1"/>
</dbReference>